<gene>
    <name evidence="2" type="ORF">HXW94_00225</name>
</gene>
<keyword evidence="1" id="KW-0812">Transmembrane</keyword>
<sequence>MTVIITAAVFIIALVLFNLIIRRMKAPKVSSSFYKEQSSPPPEKKDPGADFKEILDTLIKLNLLIRTDRDFSMDLILKIESIIDDLKALIPDMITRYPGETLTYELKKIGATHLFKTVKEYLDLSSNSRQTQRPAFEKTIESLHDVCKRSRQIVDNNEIAEFKTMAHFLEGKFS</sequence>
<proteinExistence type="predicted"/>
<dbReference type="AlphaFoldDB" id="A0A850T3Q5"/>
<feature type="transmembrane region" description="Helical" evidence="1">
    <location>
        <begin position="6"/>
        <end position="21"/>
    </location>
</feature>
<keyword evidence="1" id="KW-0472">Membrane</keyword>
<name>A0A850T3Q5_9BACT</name>
<keyword evidence="3" id="KW-1185">Reference proteome</keyword>
<protein>
    <submittedName>
        <fullName evidence="2">Uncharacterized protein</fullName>
    </submittedName>
</protein>
<accession>A0A850T3Q5</accession>
<comment type="caution">
    <text evidence="2">The sequence shown here is derived from an EMBL/GenBank/DDBJ whole genome shotgun (WGS) entry which is preliminary data.</text>
</comment>
<evidence type="ECO:0000313" key="2">
    <source>
        <dbReference type="EMBL" id="NWH03435.1"/>
    </source>
</evidence>
<dbReference type="RefSeq" id="WP_178364891.1">
    <property type="nucleotide sequence ID" value="NZ_JACADJ010000001.1"/>
</dbReference>
<evidence type="ECO:0000313" key="3">
    <source>
        <dbReference type="Proteomes" id="UP000553343"/>
    </source>
</evidence>
<evidence type="ECO:0000256" key="1">
    <source>
        <dbReference type="SAM" id="Phobius"/>
    </source>
</evidence>
<organism evidence="2 3">
    <name type="scientific">Desulfobacter latus</name>
    <dbReference type="NCBI Taxonomy" id="2292"/>
    <lineage>
        <taxon>Bacteria</taxon>
        <taxon>Pseudomonadati</taxon>
        <taxon>Thermodesulfobacteriota</taxon>
        <taxon>Desulfobacteria</taxon>
        <taxon>Desulfobacterales</taxon>
        <taxon>Desulfobacteraceae</taxon>
        <taxon>Desulfobacter</taxon>
    </lineage>
</organism>
<keyword evidence="1" id="KW-1133">Transmembrane helix</keyword>
<dbReference type="Proteomes" id="UP000553343">
    <property type="component" value="Unassembled WGS sequence"/>
</dbReference>
<reference evidence="2 3" key="1">
    <citation type="submission" date="2020-06" db="EMBL/GenBank/DDBJ databases">
        <title>High-quality draft genome of sulfate reducer Desulfobacter latus type strain AcrS2 isolated from marine sediment.</title>
        <authorList>
            <person name="Hoppe M."/>
            <person name="Larsen C.K."/>
            <person name="Marshall I.P.G."/>
            <person name="Schramm A."/>
            <person name="Marietou A.G."/>
        </authorList>
    </citation>
    <scope>NUCLEOTIDE SEQUENCE [LARGE SCALE GENOMIC DNA]</scope>
    <source>
        <strain evidence="2 3">AcRS2</strain>
    </source>
</reference>
<dbReference type="EMBL" id="JACADJ010000001">
    <property type="protein sequence ID" value="NWH03435.1"/>
    <property type="molecule type" value="Genomic_DNA"/>
</dbReference>